<evidence type="ECO:0000256" key="2">
    <source>
        <dbReference type="ARBA" id="ARBA00006679"/>
    </source>
</evidence>
<dbReference type="PANTHER" id="PTHR33452">
    <property type="entry name" value="OXIDOREDUCTASE CATD-RELATED"/>
    <property type="match status" value="1"/>
</dbReference>
<dbReference type="InterPro" id="IPR051907">
    <property type="entry name" value="DoxX-like_oxidoreductase"/>
</dbReference>
<dbReference type="InterPro" id="IPR032808">
    <property type="entry name" value="DoxX"/>
</dbReference>
<comment type="caution">
    <text evidence="8">The sequence shown here is derived from an EMBL/GenBank/DDBJ whole genome shotgun (WGS) entry which is preliminary data.</text>
</comment>
<feature type="transmembrane region" description="Helical" evidence="7">
    <location>
        <begin position="15"/>
        <end position="34"/>
    </location>
</feature>
<keyword evidence="3" id="KW-1003">Cell membrane</keyword>
<evidence type="ECO:0000313" key="9">
    <source>
        <dbReference type="Proteomes" id="UP000585050"/>
    </source>
</evidence>
<gene>
    <name evidence="8" type="ORF">HGP29_13345</name>
</gene>
<dbReference type="AlphaFoldDB" id="A0A7X8XWF6"/>
<organism evidence="8 9">
    <name type="scientific">Flammeovirga agarivorans</name>
    <dbReference type="NCBI Taxonomy" id="2726742"/>
    <lineage>
        <taxon>Bacteria</taxon>
        <taxon>Pseudomonadati</taxon>
        <taxon>Bacteroidota</taxon>
        <taxon>Cytophagia</taxon>
        <taxon>Cytophagales</taxon>
        <taxon>Flammeovirgaceae</taxon>
        <taxon>Flammeovirga</taxon>
    </lineage>
</organism>
<evidence type="ECO:0000256" key="1">
    <source>
        <dbReference type="ARBA" id="ARBA00004651"/>
    </source>
</evidence>
<evidence type="ECO:0000256" key="4">
    <source>
        <dbReference type="ARBA" id="ARBA00022692"/>
    </source>
</evidence>
<reference evidence="8 9" key="1">
    <citation type="submission" date="2020-04" db="EMBL/GenBank/DDBJ databases">
        <title>Flammeovirga sp. SR4, a novel species isolated from seawater.</title>
        <authorList>
            <person name="Wang X."/>
        </authorList>
    </citation>
    <scope>NUCLEOTIDE SEQUENCE [LARGE SCALE GENOMIC DNA]</scope>
    <source>
        <strain evidence="8 9">SR4</strain>
    </source>
</reference>
<evidence type="ECO:0000313" key="8">
    <source>
        <dbReference type="EMBL" id="NLR92206.1"/>
    </source>
</evidence>
<feature type="transmembrane region" description="Helical" evidence="7">
    <location>
        <begin position="79"/>
        <end position="95"/>
    </location>
</feature>
<evidence type="ECO:0000256" key="5">
    <source>
        <dbReference type="ARBA" id="ARBA00022989"/>
    </source>
</evidence>
<feature type="transmembrane region" description="Helical" evidence="7">
    <location>
        <begin position="115"/>
        <end position="138"/>
    </location>
</feature>
<comment type="subcellular location">
    <subcellularLocation>
        <location evidence="1">Cell membrane</location>
        <topology evidence="1">Multi-pass membrane protein</topology>
    </subcellularLocation>
</comment>
<dbReference type="Proteomes" id="UP000585050">
    <property type="component" value="Unassembled WGS sequence"/>
</dbReference>
<dbReference type="EMBL" id="JABAIL010000004">
    <property type="protein sequence ID" value="NLR92206.1"/>
    <property type="molecule type" value="Genomic_DNA"/>
</dbReference>
<accession>A0A7X8XWF6</accession>
<protein>
    <submittedName>
        <fullName evidence="8">DoxX family protein</fullName>
    </submittedName>
</protein>
<keyword evidence="6 7" id="KW-0472">Membrane</keyword>
<evidence type="ECO:0000256" key="3">
    <source>
        <dbReference type="ARBA" id="ARBA00022475"/>
    </source>
</evidence>
<keyword evidence="9" id="KW-1185">Reference proteome</keyword>
<name>A0A7X8XWF6_9BACT</name>
<dbReference type="RefSeq" id="WP_168882926.1">
    <property type="nucleotide sequence ID" value="NZ_JABAIL010000004.1"/>
</dbReference>
<feature type="transmembrane region" description="Helical" evidence="7">
    <location>
        <begin position="54"/>
        <end position="72"/>
    </location>
</feature>
<evidence type="ECO:0000256" key="6">
    <source>
        <dbReference type="ARBA" id="ARBA00023136"/>
    </source>
</evidence>
<sequence>MMNLILKTSTDKSIVIIRWMVGFVFLSEGIQKFLYPTTRGAGRFLKIGLPNPEFLGDFVGTVEILAGVLLILGIVSRIAALNTFIIMCVAIITTKIPQVSENGIWSALHASRTDWAMWCGSLFILIKGSGIFSFDYYFMKKK</sequence>
<dbReference type="PANTHER" id="PTHR33452:SF1">
    <property type="entry name" value="INNER MEMBRANE PROTEIN YPHA-RELATED"/>
    <property type="match status" value="1"/>
</dbReference>
<keyword evidence="5 7" id="KW-1133">Transmembrane helix</keyword>
<evidence type="ECO:0000256" key="7">
    <source>
        <dbReference type="SAM" id="Phobius"/>
    </source>
</evidence>
<proteinExistence type="inferred from homology"/>
<comment type="similarity">
    <text evidence="2">Belongs to the DoxX family.</text>
</comment>
<dbReference type="GO" id="GO:0005886">
    <property type="term" value="C:plasma membrane"/>
    <property type="evidence" value="ECO:0007669"/>
    <property type="project" value="UniProtKB-SubCell"/>
</dbReference>
<dbReference type="Pfam" id="PF07681">
    <property type="entry name" value="DoxX"/>
    <property type="match status" value="1"/>
</dbReference>
<keyword evidence="4 7" id="KW-0812">Transmembrane</keyword>